<reference evidence="3 4" key="1">
    <citation type="submission" date="2017-07" db="EMBL/GenBank/DDBJ databases">
        <title>Leptospira spp. isolated from tropical soils.</title>
        <authorList>
            <person name="Thibeaux R."/>
            <person name="Iraola G."/>
            <person name="Ferres I."/>
            <person name="Bierque E."/>
            <person name="Girault D."/>
            <person name="Soupe-Gilbert M.-E."/>
            <person name="Picardeau M."/>
            <person name="Goarant C."/>
        </authorList>
    </citation>
    <scope>NUCLEOTIDE SEQUENCE [LARGE SCALE GENOMIC DNA]</scope>
    <source>
        <strain evidence="1 4">FH2-B-C1</strain>
        <strain evidence="2 3">FH2-B-D1</strain>
    </source>
</reference>
<name>A0A2M9YUB4_9LEPT</name>
<dbReference type="AlphaFoldDB" id="A0A2M9YUB4"/>
<evidence type="ECO:0000313" key="2">
    <source>
        <dbReference type="EMBL" id="PJZ63836.1"/>
    </source>
</evidence>
<proteinExistence type="predicted"/>
<keyword evidence="3" id="KW-1185">Reference proteome</keyword>
<evidence type="ECO:0000313" key="3">
    <source>
        <dbReference type="Proteomes" id="UP000232149"/>
    </source>
</evidence>
<evidence type="ECO:0000313" key="1">
    <source>
        <dbReference type="EMBL" id="PJZ55134.1"/>
    </source>
</evidence>
<protein>
    <submittedName>
        <fullName evidence="1">Uncharacterized protein</fullName>
    </submittedName>
</protein>
<evidence type="ECO:0000313" key="4">
    <source>
        <dbReference type="Proteomes" id="UP000232188"/>
    </source>
</evidence>
<gene>
    <name evidence="2" type="ORF">CH376_01600</name>
    <name evidence="1" type="ORF">CH380_01045</name>
</gene>
<accession>A0A2M9YUB4</accession>
<sequence length="61" mass="7020">MAEFYCGRMEIQEVFPIKNFENRRRNAKATCLLNRIFISRKGNLKIENRSAAVLSNAIDSA</sequence>
<comment type="caution">
    <text evidence="1">The sequence shown here is derived from an EMBL/GenBank/DDBJ whole genome shotgun (WGS) entry which is preliminary data.</text>
</comment>
<dbReference type="Proteomes" id="UP000232149">
    <property type="component" value="Unassembled WGS sequence"/>
</dbReference>
<dbReference type="EMBL" id="NPDU01000002">
    <property type="protein sequence ID" value="PJZ63836.1"/>
    <property type="molecule type" value="Genomic_DNA"/>
</dbReference>
<dbReference type="Proteomes" id="UP000232188">
    <property type="component" value="Unassembled WGS sequence"/>
</dbReference>
<organism evidence="1 4">
    <name type="scientific">Leptospira adleri</name>
    <dbReference type="NCBI Taxonomy" id="2023186"/>
    <lineage>
        <taxon>Bacteria</taxon>
        <taxon>Pseudomonadati</taxon>
        <taxon>Spirochaetota</taxon>
        <taxon>Spirochaetia</taxon>
        <taxon>Leptospirales</taxon>
        <taxon>Leptospiraceae</taxon>
        <taxon>Leptospira</taxon>
    </lineage>
</organism>
<dbReference type="EMBL" id="NPDV01000001">
    <property type="protein sequence ID" value="PJZ55134.1"/>
    <property type="molecule type" value="Genomic_DNA"/>
</dbReference>